<evidence type="ECO:0000313" key="2">
    <source>
        <dbReference type="Proteomes" id="UP000184041"/>
    </source>
</evidence>
<organism evidence="1 2">
    <name type="scientific">Fodinibius roseus</name>
    <dbReference type="NCBI Taxonomy" id="1194090"/>
    <lineage>
        <taxon>Bacteria</taxon>
        <taxon>Pseudomonadati</taxon>
        <taxon>Balneolota</taxon>
        <taxon>Balneolia</taxon>
        <taxon>Balneolales</taxon>
        <taxon>Balneolaceae</taxon>
        <taxon>Fodinibius</taxon>
    </lineage>
</organism>
<evidence type="ECO:0000313" key="1">
    <source>
        <dbReference type="EMBL" id="SHF91968.1"/>
    </source>
</evidence>
<proteinExistence type="predicted"/>
<sequence>MITRIWHGVVPLEKAEHYYDYLQATGLQEYRNSISEIIRKNRIFSVVCSCYV</sequence>
<dbReference type="AlphaFoldDB" id="A0A1M5FKD7"/>
<gene>
    <name evidence="1" type="ORF">SAMN05443144_11558</name>
</gene>
<name>A0A1M5FKD7_9BACT</name>
<reference evidence="1 2" key="1">
    <citation type="submission" date="2016-11" db="EMBL/GenBank/DDBJ databases">
        <authorList>
            <person name="Jaros S."/>
            <person name="Januszkiewicz K."/>
            <person name="Wedrychowicz H."/>
        </authorList>
    </citation>
    <scope>NUCLEOTIDE SEQUENCE [LARGE SCALE GENOMIC DNA]</scope>
    <source>
        <strain evidence="1 2">DSM 21986</strain>
    </source>
</reference>
<keyword evidence="2" id="KW-1185">Reference proteome</keyword>
<dbReference type="Proteomes" id="UP000184041">
    <property type="component" value="Unassembled WGS sequence"/>
</dbReference>
<dbReference type="STRING" id="1194090.SAMN05443144_11558"/>
<protein>
    <submittedName>
        <fullName evidence="1">Uncharacterized protein</fullName>
    </submittedName>
</protein>
<accession>A0A1M5FKD7</accession>
<dbReference type="EMBL" id="FQUS01000015">
    <property type="protein sequence ID" value="SHF91968.1"/>
    <property type="molecule type" value="Genomic_DNA"/>
</dbReference>